<dbReference type="Gene3D" id="3.90.226.10">
    <property type="entry name" value="2-enoyl-CoA Hydratase, Chain A, domain 1"/>
    <property type="match status" value="1"/>
</dbReference>
<keyword evidence="4" id="KW-1185">Reference proteome</keyword>
<dbReference type="SMART" id="SM00228">
    <property type="entry name" value="PDZ"/>
    <property type="match status" value="1"/>
</dbReference>
<dbReference type="Proteomes" id="UP001462640">
    <property type="component" value="Unassembled WGS sequence"/>
</dbReference>
<dbReference type="PROSITE" id="PS51257">
    <property type="entry name" value="PROKAR_LIPOPROTEIN"/>
    <property type="match status" value="1"/>
</dbReference>
<dbReference type="Pfam" id="PF17820">
    <property type="entry name" value="PDZ_6"/>
    <property type="match status" value="1"/>
</dbReference>
<dbReference type="InterPro" id="IPR005151">
    <property type="entry name" value="Tail-specific_protease"/>
</dbReference>
<protein>
    <submittedName>
        <fullName evidence="3">S41 family peptidase</fullName>
    </submittedName>
</protein>
<gene>
    <name evidence="3" type="ORF">ABDJ40_01475</name>
</gene>
<proteinExistence type="predicted"/>
<sequence length="535" mass="56474">MNTRWNGAALGAVLGACALLSACGGGGPNAGAPIFGNVPSDNATPGTPSTPVNEPLKPSAVYAQQCAPENAQAPAGNRNGSLSQEKRWLRSYFDEAYLWRESVPNVNASAASFSNTADVQGSLEAYFDALRSPVLTASGARQDRFSFMIPTAKWQQMTQAGVDAGFGIEWTMASPTPPRGIRIAYVMPGSPAQRAGLRRGDTLLTVNGVSADTNDRAGIDVLNDMVSPDQLQKRFDFSFSRAGGQNVQVSLLSAEVETQPVALDEVLTGADGKKVGHLIFNTHIAKGEIQLIDAMTRFQQAGVSDLVVDLRYNGGGLLFMASQLAYMVAGSQQTSGKDFERSRYNSLRQATEGGATPFYGVSCLLDANFQCTSERPLPALNLRRVYVLAQSGTCSASEAFINGLRGVDVEVVLIGGKTCGKPYGFTAKDNCGNSYFPIEFGGVNNKGFGDYADGFVPGGNGATGLPGCAVADDLGHELANPGEALLATALEHRISGRCLAQAPGMRPASARPREGDVALMLKRSPVRSNAFRLPR</sequence>
<dbReference type="Gene3D" id="2.30.42.10">
    <property type="match status" value="1"/>
</dbReference>
<evidence type="ECO:0000313" key="4">
    <source>
        <dbReference type="Proteomes" id="UP001462640"/>
    </source>
</evidence>
<dbReference type="SUPFAM" id="SSF52096">
    <property type="entry name" value="ClpP/crotonase"/>
    <property type="match status" value="1"/>
</dbReference>
<keyword evidence="1" id="KW-0732">Signal</keyword>
<dbReference type="InterPro" id="IPR001478">
    <property type="entry name" value="PDZ"/>
</dbReference>
<dbReference type="PROSITE" id="PS50106">
    <property type="entry name" value="PDZ"/>
    <property type="match status" value="1"/>
</dbReference>
<dbReference type="RefSeq" id="WP_347605163.1">
    <property type="nucleotide sequence ID" value="NZ_JBDPZC010000001.1"/>
</dbReference>
<dbReference type="InterPro" id="IPR036034">
    <property type="entry name" value="PDZ_sf"/>
</dbReference>
<dbReference type="Pfam" id="PF03572">
    <property type="entry name" value="Peptidase_S41"/>
    <property type="match status" value="1"/>
</dbReference>
<name>A0ABV0G8P6_9BURK</name>
<accession>A0ABV0G8P6</accession>
<dbReference type="SUPFAM" id="SSF50156">
    <property type="entry name" value="PDZ domain-like"/>
    <property type="match status" value="1"/>
</dbReference>
<dbReference type="EMBL" id="JBDPZC010000001">
    <property type="protein sequence ID" value="MEO3711430.1"/>
    <property type="molecule type" value="Genomic_DNA"/>
</dbReference>
<dbReference type="PANTHER" id="PTHR32060:SF30">
    <property type="entry name" value="CARBOXY-TERMINAL PROCESSING PROTEASE CTPA"/>
    <property type="match status" value="1"/>
</dbReference>
<evidence type="ECO:0000259" key="2">
    <source>
        <dbReference type="PROSITE" id="PS50106"/>
    </source>
</evidence>
<dbReference type="Gene3D" id="3.30.750.170">
    <property type="match status" value="1"/>
</dbReference>
<dbReference type="Pfam" id="PF18294">
    <property type="entry name" value="Pept_S41_N"/>
    <property type="match status" value="1"/>
</dbReference>
<dbReference type="PANTHER" id="PTHR32060">
    <property type="entry name" value="TAIL-SPECIFIC PROTEASE"/>
    <property type="match status" value="1"/>
</dbReference>
<dbReference type="InterPro" id="IPR029045">
    <property type="entry name" value="ClpP/crotonase-like_dom_sf"/>
</dbReference>
<reference evidence="3 4" key="1">
    <citation type="submission" date="2024-05" db="EMBL/GenBank/DDBJ databases">
        <title>Roseateles sp. 2.12 16S ribosomal RNA gene Genome sequencing and assembly.</title>
        <authorList>
            <person name="Woo H."/>
        </authorList>
    </citation>
    <scope>NUCLEOTIDE SEQUENCE [LARGE SCALE GENOMIC DNA]</scope>
    <source>
        <strain evidence="3 4">2.12</strain>
    </source>
</reference>
<feature type="domain" description="PDZ" evidence="2">
    <location>
        <begin position="151"/>
        <end position="217"/>
    </location>
</feature>
<dbReference type="InterPro" id="IPR041613">
    <property type="entry name" value="Pept_S41_N"/>
</dbReference>
<feature type="signal peptide" evidence="1">
    <location>
        <begin position="1"/>
        <end position="22"/>
    </location>
</feature>
<organism evidence="3 4">
    <name type="scientific">Roseateles flavus</name>
    <dbReference type="NCBI Taxonomy" id="3149041"/>
    <lineage>
        <taxon>Bacteria</taxon>
        <taxon>Pseudomonadati</taxon>
        <taxon>Pseudomonadota</taxon>
        <taxon>Betaproteobacteria</taxon>
        <taxon>Burkholderiales</taxon>
        <taxon>Sphaerotilaceae</taxon>
        <taxon>Roseateles</taxon>
    </lineage>
</organism>
<dbReference type="InterPro" id="IPR041489">
    <property type="entry name" value="PDZ_6"/>
</dbReference>
<evidence type="ECO:0000313" key="3">
    <source>
        <dbReference type="EMBL" id="MEO3711430.1"/>
    </source>
</evidence>
<comment type="caution">
    <text evidence="3">The sequence shown here is derived from an EMBL/GenBank/DDBJ whole genome shotgun (WGS) entry which is preliminary data.</text>
</comment>
<evidence type="ECO:0000256" key="1">
    <source>
        <dbReference type="SAM" id="SignalP"/>
    </source>
</evidence>
<feature type="chain" id="PRO_5046513664" evidence="1">
    <location>
        <begin position="23"/>
        <end position="535"/>
    </location>
</feature>